<comment type="pathway">
    <text evidence="3 18">Phospholipid metabolism; CDP-diacylglycerol biosynthesis; CDP-diacylglycerol from sn-glycerol 3-phosphate: step 3/3.</text>
</comment>
<dbReference type="PROSITE" id="PS01315">
    <property type="entry name" value="CDS"/>
    <property type="match status" value="1"/>
</dbReference>
<keyword evidence="10 18" id="KW-0808">Transferase</keyword>
<evidence type="ECO:0000256" key="15">
    <source>
        <dbReference type="ARBA" id="ARBA00023136"/>
    </source>
</evidence>
<keyword evidence="16" id="KW-0594">Phospholipid biosynthesis</keyword>
<sequence length="278" mass="28256">MTAATGRSNLQERVISGVVLIVAVLALTWAGGIWFRLLSAAIGGAILYEWMAMALPQHRSPHRLVLAVLLAVVLLMLVVGISGTTLLLALAAATILAATHAAYAKVGFWPVAGLAYAGLSAISLAALRGGDWAGLAATLFLFAVVWATDILAYFVGKAVGGPKLAPSISPGKTWSGAIGGTLAGIVAGVIVALWVGAAWGVAAMLVTGFALSVVSQLGDLFESSLKRRFGAKDSSQLIPGHGGVMDRVDGLVAAAFAMFVIGALAAGVDAPAHAFFAR</sequence>
<evidence type="ECO:0000256" key="7">
    <source>
        <dbReference type="ARBA" id="ARBA00019373"/>
    </source>
</evidence>
<organism evidence="20 21">
    <name type="scientific">Neoaquamicrobium microcysteis</name>
    <dbReference type="NCBI Taxonomy" id="2682781"/>
    <lineage>
        <taxon>Bacteria</taxon>
        <taxon>Pseudomonadati</taxon>
        <taxon>Pseudomonadota</taxon>
        <taxon>Alphaproteobacteria</taxon>
        <taxon>Hyphomicrobiales</taxon>
        <taxon>Phyllobacteriaceae</taxon>
        <taxon>Neoaquamicrobium</taxon>
    </lineage>
</organism>
<evidence type="ECO:0000256" key="8">
    <source>
        <dbReference type="ARBA" id="ARBA00022475"/>
    </source>
</evidence>
<name>A0A5D4GZI9_9HYPH</name>
<dbReference type="InterPro" id="IPR000374">
    <property type="entry name" value="PC_trans"/>
</dbReference>
<dbReference type="Proteomes" id="UP000323258">
    <property type="component" value="Unassembled WGS sequence"/>
</dbReference>
<evidence type="ECO:0000313" key="21">
    <source>
        <dbReference type="Proteomes" id="UP000323258"/>
    </source>
</evidence>
<feature type="transmembrane region" description="Helical" evidence="19">
    <location>
        <begin position="134"/>
        <end position="154"/>
    </location>
</feature>
<dbReference type="EMBL" id="VSZS01000058">
    <property type="protein sequence ID" value="TYR33808.1"/>
    <property type="molecule type" value="Genomic_DNA"/>
</dbReference>
<dbReference type="GO" id="GO:0004605">
    <property type="term" value="F:phosphatidate cytidylyltransferase activity"/>
    <property type="evidence" value="ECO:0007669"/>
    <property type="project" value="UniProtKB-EC"/>
</dbReference>
<reference evidence="20 21" key="2">
    <citation type="submission" date="2019-09" db="EMBL/GenBank/DDBJ databases">
        <title>Mesorhizobium sp. MaA-C15 isolated from Microcystis aeruginosa.</title>
        <authorList>
            <person name="Jeong S.E."/>
            <person name="Jin H.M."/>
            <person name="Jeon C.O."/>
        </authorList>
    </citation>
    <scope>NUCLEOTIDE SEQUENCE [LARGE SCALE GENOMIC DNA]</scope>
    <source>
        <strain evidence="20 21">MaA-C15</strain>
    </source>
</reference>
<dbReference type="GO" id="GO:0016024">
    <property type="term" value="P:CDP-diacylglycerol biosynthetic process"/>
    <property type="evidence" value="ECO:0007669"/>
    <property type="project" value="UniProtKB-UniPathway"/>
</dbReference>
<dbReference type="OrthoDB" id="9799199at2"/>
<keyword evidence="15 19" id="KW-0472">Membrane</keyword>
<keyword evidence="14" id="KW-0443">Lipid metabolism</keyword>
<evidence type="ECO:0000256" key="10">
    <source>
        <dbReference type="ARBA" id="ARBA00022679"/>
    </source>
</evidence>
<evidence type="ECO:0000313" key="20">
    <source>
        <dbReference type="EMBL" id="TYR33808.1"/>
    </source>
</evidence>
<dbReference type="AlphaFoldDB" id="A0A5D4GZI9"/>
<keyword evidence="13 19" id="KW-1133">Transmembrane helix</keyword>
<keyword evidence="21" id="KW-1185">Reference proteome</keyword>
<evidence type="ECO:0000256" key="2">
    <source>
        <dbReference type="ARBA" id="ARBA00004651"/>
    </source>
</evidence>
<evidence type="ECO:0000256" key="3">
    <source>
        <dbReference type="ARBA" id="ARBA00005119"/>
    </source>
</evidence>
<evidence type="ECO:0000256" key="11">
    <source>
        <dbReference type="ARBA" id="ARBA00022692"/>
    </source>
</evidence>
<feature type="transmembrane region" description="Helical" evidence="19">
    <location>
        <begin position="108"/>
        <end position="127"/>
    </location>
</feature>
<evidence type="ECO:0000256" key="18">
    <source>
        <dbReference type="RuleBase" id="RU003938"/>
    </source>
</evidence>
<keyword evidence="9" id="KW-0444">Lipid biosynthesis</keyword>
<keyword evidence="17" id="KW-1208">Phospholipid metabolism</keyword>
<evidence type="ECO:0000256" key="9">
    <source>
        <dbReference type="ARBA" id="ARBA00022516"/>
    </source>
</evidence>
<evidence type="ECO:0000256" key="13">
    <source>
        <dbReference type="ARBA" id="ARBA00022989"/>
    </source>
</evidence>
<evidence type="ECO:0000256" key="5">
    <source>
        <dbReference type="ARBA" id="ARBA00010185"/>
    </source>
</evidence>
<keyword evidence="11 18" id="KW-0812">Transmembrane</keyword>
<comment type="subcellular location">
    <subcellularLocation>
        <location evidence="2">Cell membrane</location>
        <topology evidence="2">Multi-pass membrane protein</topology>
    </subcellularLocation>
</comment>
<evidence type="ECO:0000256" key="4">
    <source>
        <dbReference type="ARBA" id="ARBA00005189"/>
    </source>
</evidence>
<dbReference type="PANTHER" id="PTHR46382">
    <property type="entry name" value="PHOSPHATIDATE CYTIDYLYLTRANSFERASE"/>
    <property type="match status" value="1"/>
</dbReference>
<evidence type="ECO:0000256" key="6">
    <source>
        <dbReference type="ARBA" id="ARBA00012487"/>
    </source>
</evidence>
<evidence type="ECO:0000256" key="1">
    <source>
        <dbReference type="ARBA" id="ARBA00001698"/>
    </source>
</evidence>
<keyword evidence="12 18" id="KW-0548">Nucleotidyltransferase</keyword>
<evidence type="ECO:0000256" key="14">
    <source>
        <dbReference type="ARBA" id="ARBA00023098"/>
    </source>
</evidence>
<evidence type="ECO:0000256" key="12">
    <source>
        <dbReference type="ARBA" id="ARBA00022695"/>
    </source>
</evidence>
<feature type="transmembrane region" description="Helical" evidence="19">
    <location>
        <begin position="201"/>
        <end position="218"/>
    </location>
</feature>
<proteinExistence type="inferred from homology"/>
<comment type="catalytic activity">
    <reaction evidence="1 18">
        <text>a 1,2-diacyl-sn-glycero-3-phosphate + CTP + H(+) = a CDP-1,2-diacyl-sn-glycerol + diphosphate</text>
        <dbReference type="Rhea" id="RHEA:16229"/>
        <dbReference type="ChEBI" id="CHEBI:15378"/>
        <dbReference type="ChEBI" id="CHEBI:33019"/>
        <dbReference type="ChEBI" id="CHEBI:37563"/>
        <dbReference type="ChEBI" id="CHEBI:58332"/>
        <dbReference type="ChEBI" id="CHEBI:58608"/>
        <dbReference type="EC" id="2.7.7.41"/>
    </reaction>
</comment>
<accession>A0A5D4GZI9</accession>
<dbReference type="GO" id="GO:0005886">
    <property type="term" value="C:plasma membrane"/>
    <property type="evidence" value="ECO:0007669"/>
    <property type="project" value="UniProtKB-SubCell"/>
</dbReference>
<feature type="transmembrane region" description="Helical" evidence="19">
    <location>
        <begin position="37"/>
        <end position="55"/>
    </location>
</feature>
<feature type="transmembrane region" description="Helical" evidence="19">
    <location>
        <begin position="174"/>
        <end position="194"/>
    </location>
</feature>
<dbReference type="PANTHER" id="PTHR46382:SF1">
    <property type="entry name" value="PHOSPHATIDATE CYTIDYLYLTRANSFERASE"/>
    <property type="match status" value="1"/>
</dbReference>
<gene>
    <name evidence="20" type="ORF">FY036_07105</name>
</gene>
<comment type="similarity">
    <text evidence="5 18">Belongs to the CDS family.</text>
</comment>
<feature type="transmembrane region" description="Helical" evidence="19">
    <location>
        <begin position="251"/>
        <end position="276"/>
    </location>
</feature>
<evidence type="ECO:0000256" key="19">
    <source>
        <dbReference type="SAM" id="Phobius"/>
    </source>
</evidence>
<comment type="caution">
    <text evidence="20">The sequence shown here is derived from an EMBL/GenBank/DDBJ whole genome shotgun (WGS) entry which is preliminary data.</text>
</comment>
<comment type="pathway">
    <text evidence="4">Lipid metabolism.</text>
</comment>
<keyword evidence="8" id="KW-1003">Cell membrane</keyword>
<feature type="transmembrane region" description="Helical" evidence="19">
    <location>
        <begin position="12"/>
        <end position="31"/>
    </location>
</feature>
<protein>
    <recommendedName>
        <fullName evidence="7 18">Phosphatidate cytidylyltransferase</fullName>
        <ecNumber evidence="6 18">2.7.7.41</ecNumber>
    </recommendedName>
</protein>
<dbReference type="EC" id="2.7.7.41" evidence="6 18"/>
<evidence type="ECO:0000256" key="16">
    <source>
        <dbReference type="ARBA" id="ARBA00023209"/>
    </source>
</evidence>
<evidence type="ECO:0000256" key="17">
    <source>
        <dbReference type="ARBA" id="ARBA00023264"/>
    </source>
</evidence>
<reference evidence="20 21" key="1">
    <citation type="submission" date="2019-08" db="EMBL/GenBank/DDBJ databases">
        <authorList>
            <person name="Seo Y.L."/>
        </authorList>
    </citation>
    <scope>NUCLEOTIDE SEQUENCE [LARGE SCALE GENOMIC DNA]</scope>
    <source>
        <strain evidence="20 21">MaA-C15</strain>
    </source>
</reference>
<feature type="transmembrane region" description="Helical" evidence="19">
    <location>
        <begin position="67"/>
        <end position="96"/>
    </location>
</feature>
<dbReference type="RefSeq" id="WP_148914016.1">
    <property type="nucleotide sequence ID" value="NZ_VSZS01000058.1"/>
</dbReference>
<dbReference type="UniPathway" id="UPA00557">
    <property type="reaction ID" value="UER00614"/>
</dbReference>
<dbReference type="Pfam" id="PF01148">
    <property type="entry name" value="CTP_transf_1"/>
    <property type="match status" value="1"/>
</dbReference>